<feature type="region of interest" description="Disordered" evidence="1">
    <location>
        <begin position="1"/>
        <end position="37"/>
    </location>
</feature>
<accession>A0A852WKJ9</accession>
<proteinExistence type="predicted"/>
<evidence type="ECO:0000313" key="2">
    <source>
        <dbReference type="EMBL" id="NYG05812.1"/>
    </source>
</evidence>
<comment type="caution">
    <text evidence="2">The sequence shown here is derived from an EMBL/GenBank/DDBJ whole genome shotgun (WGS) entry which is preliminary data.</text>
</comment>
<dbReference type="PANTHER" id="PTHR30348:SF4">
    <property type="entry name" value="DUF72 DOMAIN-CONTAINING PROTEIN"/>
    <property type="match status" value="1"/>
</dbReference>
<evidence type="ECO:0000256" key="1">
    <source>
        <dbReference type="SAM" id="MobiDB-lite"/>
    </source>
</evidence>
<dbReference type="AlphaFoldDB" id="A0A852WKJ9"/>
<protein>
    <submittedName>
        <fullName evidence="2">Uncharacterized protein YecE (DUF72 family)</fullName>
    </submittedName>
</protein>
<dbReference type="InterPro" id="IPR002763">
    <property type="entry name" value="DUF72"/>
</dbReference>
<dbReference type="Gene3D" id="3.20.20.410">
    <property type="entry name" value="Protein of unknown function UPF0759"/>
    <property type="match status" value="1"/>
</dbReference>
<dbReference type="SUPFAM" id="SSF117396">
    <property type="entry name" value="TM1631-like"/>
    <property type="match status" value="1"/>
</dbReference>
<reference evidence="2 3" key="1">
    <citation type="submission" date="2020-07" db="EMBL/GenBank/DDBJ databases">
        <title>Sequencing the genomes of 1000 actinobacteria strains.</title>
        <authorList>
            <person name="Klenk H.-P."/>
        </authorList>
    </citation>
    <scope>NUCLEOTIDE SEQUENCE [LARGE SCALE GENOMIC DNA]</scope>
    <source>
        <strain evidence="2 3">DSM 23987</strain>
    </source>
</reference>
<organism evidence="2 3">
    <name type="scientific">Pedococcus badiiscoriae</name>
    <dbReference type="NCBI Taxonomy" id="642776"/>
    <lineage>
        <taxon>Bacteria</taxon>
        <taxon>Bacillati</taxon>
        <taxon>Actinomycetota</taxon>
        <taxon>Actinomycetes</taxon>
        <taxon>Micrococcales</taxon>
        <taxon>Intrasporangiaceae</taxon>
        <taxon>Pedococcus</taxon>
    </lineage>
</organism>
<dbReference type="EMBL" id="JACCAB010000001">
    <property type="protein sequence ID" value="NYG05812.1"/>
    <property type="molecule type" value="Genomic_DNA"/>
</dbReference>
<name>A0A852WKJ9_9MICO</name>
<dbReference type="InterPro" id="IPR036520">
    <property type="entry name" value="UPF0759_sf"/>
</dbReference>
<dbReference type="PANTHER" id="PTHR30348">
    <property type="entry name" value="UNCHARACTERIZED PROTEIN YECE"/>
    <property type="match status" value="1"/>
</dbReference>
<feature type="compositionally biased region" description="Basic and acidic residues" evidence="1">
    <location>
        <begin position="26"/>
        <end position="37"/>
    </location>
</feature>
<dbReference type="Proteomes" id="UP000573599">
    <property type="component" value="Unassembled WGS sequence"/>
</dbReference>
<gene>
    <name evidence="2" type="ORF">BJ986_000299</name>
</gene>
<dbReference type="Pfam" id="PF01904">
    <property type="entry name" value="DUF72"/>
    <property type="match status" value="1"/>
</dbReference>
<keyword evidence="3" id="KW-1185">Reference proteome</keyword>
<sequence>MTRTSGHSPTGKPDVPRGPGGSGSVRPREVRSGEVRSGEVRIGTSGWRYPSWRGDFYPAGLRQRDELAYLASQLTGVELNGSFYSLQRPSSYASWAEQTPDDFLFAVKGGRFITHMRRLADVEAPLANFFASGVLALGPKLGPVLWQLPASLPFDEELLTDFFQLLPRTTEAAGELATKHDAKLAEGRTLTTPLVSAPIRHALEPRHESFHAPEVRTVLERNEIAMVVSDSAGTWPQFDVVTSDLVYVRLHGDTELYHSGYSQAALEAWASRIREWQRDGRDVHVYFDNDARGHAPHDAGTLLSLLGDDPGADRKSDVSTFAQVRTGHPS</sequence>
<evidence type="ECO:0000313" key="3">
    <source>
        <dbReference type="Proteomes" id="UP000573599"/>
    </source>
</evidence>